<evidence type="ECO:0000313" key="2">
    <source>
        <dbReference type="EMBL" id="CEK84243.1"/>
    </source>
</evidence>
<feature type="domain" description="RUN" evidence="1">
    <location>
        <begin position="37"/>
        <end position="172"/>
    </location>
</feature>
<dbReference type="InterPro" id="IPR037213">
    <property type="entry name" value="Run_dom_sf"/>
</dbReference>
<gene>
    <name evidence="4" type="primary">ORF141535</name>
    <name evidence="2" type="synonym">ORF141514</name>
    <name evidence="3" type="synonym">ORF141524</name>
    <name evidence="5" type="synonym">ORF141556</name>
</gene>
<evidence type="ECO:0000313" key="5">
    <source>
        <dbReference type="EMBL" id="CEK84247.1"/>
    </source>
</evidence>
<dbReference type="EMBL" id="HACG01037378">
    <property type="protein sequence ID" value="CEK84243.1"/>
    <property type="molecule type" value="Transcribed_RNA"/>
</dbReference>
<evidence type="ECO:0000259" key="1">
    <source>
        <dbReference type="PROSITE" id="PS50826"/>
    </source>
</evidence>
<organism evidence="4">
    <name type="scientific">Arion vulgaris</name>
    <dbReference type="NCBI Taxonomy" id="1028688"/>
    <lineage>
        <taxon>Eukaryota</taxon>
        <taxon>Metazoa</taxon>
        <taxon>Spiralia</taxon>
        <taxon>Lophotrochozoa</taxon>
        <taxon>Mollusca</taxon>
        <taxon>Gastropoda</taxon>
        <taxon>Heterobranchia</taxon>
        <taxon>Euthyneura</taxon>
        <taxon>Panpulmonata</taxon>
        <taxon>Eupulmonata</taxon>
        <taxon>Stylommatophora</taxon>
        <taxon>Helicina</taxon>
        <taxon>Arionoidea</taxon>
        <taxon>Arionidae</taxon>
        <taxon>Arion</taxon>
    </lineage>
</organism>
<accession>A0A0B7AWF6</accession>
<evidence type="ECO:0000313" key="3">
    <source>
        <dbReference type="EMBL" id="CEK84244.1"/>
    </source>
</evidence>
<protein>
    <recommendedName>
        <fullName evidence="1">RUN domain-containing protein</fullName>
    </recommendedName>
</protein>
<dbReference type="Pfam" id="PF02759">
    <property type="entry name" value="RUN"/>
    <property type="match status" value="1"/>
</dbReference>
<proteinExistence type="predicted"/>
<feature type="non-terminal residue" evidence="4">
    <location>
        <position position="1"/>
    </location>
</feature>
<evidence type="ECO:0000313" key="4">
    <source>
        <dbReference type="EMBL" id="CEK84245.1"/>
    </source>
</evidence>
<dbReference type="InterPro" id="IPR004012">
    <property type="entry name" value="Run_dom"/>
</dbReference>
<name>A0A0B7AWF6_9EUPU</name>
<reference evidence="4" key="1">
    <citation type="submission" date="2014-12" db="EMBL/GenBank/DDBJ databases">
        <title>Insight into the proteome of Arion vulgaris.</title>
        <authorList>
            <person name="Aradska J."/>
            <person name="Bulat T."/>
            <person name="Smidak R."/>
            <person name="Sarate P."/>
            <person name="Gangsoo J."/>
            <person name="Sialana F."/>
            <person name="Bilban M."/>
            <person name="Lubec G."/>
        </authorList>
    </citation>
    <scope>NUCLEOTIDE SEQUENCE</scope>
    <source>
        <tissue evidence="4">Skin</tissue>
    </source>
</reference>
<dbReference type="Gene3D" id="1.20.58.900">
    <property type="match status" value="1"/>
</dbReference>
<dbReference type="EMBL" id="HACG01037382">
    <property type="protein sequence ID" value="CEK84247.1"/>
    <property type="molecule type" value="Transcribed_RNA"/>
</dbReference>
<sequence length="329" mass="36725">ADLEVDDDNERFCHELLVKLKKTTEGLLAAHTAKGVWGTYGGLRRVCLDAEDIMCHGIRRSKASTDSEISFWQFIEGLKWLRPNLASVVHKVNQYSQFRTLGNVEMGRSWLRESVQDHTLMSQLDILISDENHLHNCYHDYAFLCQPDYVKAMRICFKAIELGKSALLSEINPHLILSGQTSKSNSKTSLLPGNRALRLPGINQPFSECSLDSGVSKGPDMGNKHAHLNVTYSNQLSSSNVSLTVDPSLGVSSLQHQKILSDPYFVPSLDSPRVLENLRGDPFSESIRTSHLASQLQNFELYNQSFVGTHSQSETTLEDSQSTDLTVDC</sequence>
<dbReference type="AlphaFoldDB" id="A0A0B7AWF6"/>
<dbReference type="PROSITE" id="PS50826">
    <property type="entry name" value="RUN"/>
    <property type="match status" value="1"/>
</dbReference>
<dbReference type="EMBL" id="HACG01037380">
    <property type="protein sequence ID" value="CEK84245.1"/>
    <property type="molecule type" value="Transcribed_RNA"/>
</dbReference>
<dbReference type="EMBL" id="HACG01037379">
    <property type="protein sequence ID" value="CEK84244.1"/>
    <property type="molecule type" value="Transcribed_RNA"/>
</dbReference>
<dbReference type="CDD" id="cd17686">
    <property type="entry name" value="RUN_RUBCN"/>
    <property type="match status" value="1"/>
</dbReference>
<dbReference type="SUPFAM" id="SSF140741">
    <property type="entry name" value="RUN domain-like"/>
    <property type="match status" value="1"/>
</dbReference>